<evidence type="ECO:0000256" key="9">
    <source>
        <dbReference type="RuleBase" id="RU368033"/>
    </source>
</evidence>
<dbReference type="GO" id="GO:0005787">
    <property type="term" value="C:signal peptidase complex"/>
    <property type="evidence" value="ECO:0007669"/>
    <property type="project" value="UniProtKB-UniRule"/>
</dbReference>
<evidence type="ECO:0000256" key="5">
    <source>
        <dbReference type="ARBA" id="ARBA00022824"/>
    </source>
</evidence>
<accession>A0A8S1EUB4</accession>
<sequence length="182" mass="21187">MAGLDDEKITVINKWDGPTVKNTLDDTVRKILNDRVGWTECHALMNIRLLISFIGVTFSGFACAYDFYAPFPKSKWVLAICSCSYFFFMGILQLFQWYVEKGCFYEAYEKDNKQIRKWSWSSEMKTYDDKYTLLAEFKKEGRSGQAKITKSIGAYIDEDGEVIIPILKKEVDDLYNRLVRVD</sequence>
<evidence type="ECO:0000256" key="1">
    <source>
        <dbReference type="ARBA" id="ARBA00004477"/>
    </source>
</evidence>
<keyword evidence="11" id="KW-1185">Reference proteome</keyword>
<keyword evidence="6 9" id="KW-1133">Transmembrane helix</keyword>
<comment type="subcellular location">
    <subcellularLocation>
        <location evidence="1 9">Endoplasmic reticulum membrane</location>
        <topology evidence="1 9">Multi-pass membrane protein</topology>
    </subcellularLocation>
</comment>
<evidence type="ECO:0000256" key="8">
    <source>
        <dbReference type="ARBA" id="ARBA00045608"/>
    </source>
</evidence>
<evidence type="ECO:0000256" key="7">
    <source>
        <dbReference type="ARBA" id="ARBA00023136"/>
    </source>
</evidence>
<dbReference type="PANTHER" id="PTHR13085:SF0">
    <property type="entry name" value="SIGNAL PEPTIDASE COMPLEX SUBUNIT 2"/>
    <property type="match status" value="1"/>
</dbReference>
<gene>
    <name evidence="10" type="ORF">CBOVIS_LOCUS4261</name>
</gene>
<keyword evidence="7 9" id="KW-0472">Membrane</keyword>
<dbReference type="OrthoDB" id="29558at2759"/>
<organism evidence="10 11">
    <name type="scientific">Caenorhabditis bovis</name>
    <dbReference type="NCBI Taxonomy" id="2654633"/>
    <lineage>
        <taxon>Eukaryota</taxon>
        <taxon>Metazoa</taxon>
        <taxon>Ecdysozoa</taxon>
        <taxon>Nematoda</taxon>
        <taxon>Chromadorea</taxon>
        <taxon>Rhabditida</taxon>
        <taxon>Rhabditina</taxon>
        <taxon>Rhabditomorpha</taxon>
        <taxon>Rhabditoidea</taxon>
        <taxon>Rhabditidae</taxon>
        <taxon>Peloderinae</taxon>
        <taxon>Caenorhabditis</taxon>
    </lineage>
</organism>
<feature type="transmembrane region" description="Helical" evidence="9">
    <location>
        <begin position="76"/>
        <end position="99"/>
    </location>
</feature>
<dbReference type="EMBL" id="CADEPM010000003">
    <property type="protein sequence ID" value="CAB3401522.1"/>
    <property type="molecule type" value="Genomic_DNA"/>
</dbReference>
<keyword evidence="4 9" id="KW-0812">Transmembrane</keyword>
<evidence type="ECO:0000256" key="2">
    <source>
        <dbReference type="ARBA" id="ARBA00007324"/>
    </source>
</evidence>
<dbReference type="PANTHER" id="PTHR13085">
    <property type="entry name" value="MICROSOMAL SIGNAL PEPTIDASE 25 KDA SUBUNIT"/>
    <property type="match status" value="1"/>
</dbReference>
<evidence type="ECO:0000313" key="11">
    <source>
        <dbReference type="Proteomes" id="UP000494206"/>
    </source>
</evidence>
<reference evidence="10 11" key="1">
    <citation type="submission" date="2020-04" db="EMBL/GenBank/DDBJ databases">
        <authorList>
            <person name="Laetsch R D."/>
            <person name="Stevens L."/>
            <person name="Kumar S."/>
            <person name="Blaxter L. M."/>
        </authorList>
    </citation>
    <scope>NUCLEOTIDE SEQUENCE [LARGE SCALE GENOMIC DNA]</scope>
</reference>
<proteinExistence type="inferred from homology"/>
<dbReference type="AlphaFoldDB" id="A0A8S1EUB4"/>
<dbReference type="Pfam" id="PF06703">
    <property type="entry name" value="SPC25"/>
    <property type="match status" value="1"/>
</dbReference>
<comment type="similarity">
    <text evidence="2 9">Belongs to the SPCS2 family.</text>
</comment>
<evidence type="ECO:0000256" key="3">
    <source>
        <dbReference type="ARBA" id="ARBA00017057"/>
    </source>
</evidence>
<dbReference type="InterPro" id="IPR009582">
    <property type="entry name" value="Spc2/SPCS2"/>
</dbReference>
<evidence type="ECO:0000256" key="4">
    <source>
        <dbReference type="ARBA" id="ARBA00022692"/>
    </source>
</evidence>
<evidence type="ECO:0000313" key="10">
    <source>
        <dbReference type="EMBL" id="CAB3401522.1"/>
    </source>
</evidence>
<dbReference type="GO" id="GO:0006465">
    <property type="term" value="P:signal peptide processing"/>
    <property type="evidence" value="ECO:0007669"/>
    <property type="project" value="UniProtKB-UniRule"/>
</dbReference>
<dbReference type="Proteomes" id="UP000494206">
    <property type="component" value="Unassembled WGS sequence"/>
</dbReference>
<dbReference type="GO" id="GO:0045047">
    <property type="term" value="P:protein targeting to ER"/>
    <property type="evidence" value="ECO:0007669"/>
    <property type="project" value="TreeGrafter"/>
</dbReference>
<feature type="transmembrane region" description="Helical" evidence="9">
    <location>
        <begin position="47"/>
        <end position="69"/>
    </location>
</feature>
<comment type="caution">
    <text evidence="10">The sequence shown here is derived from an EMBL/GenBank/DDBJ whole genome shotgun (WGS) entry which is preliminary data.</text>
</comment>
<comment type="function">
    <text evidence="8 9">Component of the signal peptidase complex (SPC) which catalyzes the cleavage of N-terminal signal sequences from nascent proteins as they are translocated into the lumen of the endoplasmic reticulum. Enhances the enzymatic activity of SPC and facilitates the interactions between different components of the translocation site.</text>
</comment>
<name>A0A8S1EUB4_9PELO</name>
<protein>
    <recommendedName>
        <fullName evidence="3 9">Signal peptidase complex subunit 2</fullName>
    </recommendedName>
</protein>
<keyword evidence="5 9" id="KW-0256">Endoplasmic reticulum</keyword>
<dbReference type="GO" id="GO:0008233">
    <property type="term" value="F:peptidase activity"/>
    <property type="evidence" value="ECO:0007669"/>
    <property type="project" value="UniProtKB-UniRule"/>
</dbReference>
<evidence type="ECO:0000256" key="6">
    <source>
        <dbReference type="ARBA" id="ARBA00022989"/>
    </source>
</evidence>